<proteinExistence type="predicted"/>
<accession>A0A9K3Q0R8</accession>
<keyword evidence="5" id="KW-0732">Signal</keyword>
<protein>
    <submittedName>
        <fullName evidence="6">Leucine rich repeat LRR-containing protein</fullName>
    </submittedName>
</protein>
<dbReference type="PANTHER" id="PTHR48059">
    <property type="entry name" value="POLYGALACTURONASE INHIBITOR 1"/>
    <property type="match status" value="1"/>
</dbReference>
<comment type="subcellular location">
    <subcellularLocation>
        <location evidence="1">Cell envelope</location>
    </subcellularLocation>
</comment>
<dbReference type="Proteomes" id="UP000693970">
    <property type="component" value="Unassembled WGS sequence"/>
</dbReference>
<keyword evidence="3" id="KW-0677">Repeat</keyword>
<evidence type="ECO:0000313" key="6">
    <source>
        <dbReference type="EMBL" id="KAG7363974.1"/>
    </source>
</evidence>
<feature type="compositionally biased region" description="Pro residues" evidence="4">
    <location>
        <begin position="120"/>
        <end position="182"/>
    </location>
</feature>
<feature type="region of interest" description="Disordered" evidence="4">
    <location>
        <begin position="120"/>
        <end position="186"/>
    </location>
</feature>
<evidence type="ECO:0000313" key="7">
    <source>
        <dbReference type="Proteomes" id="UP000693970"/>
    </source>
</evidence>
<feature type="chain" id="PRO_5039897104" evidence="5">
    <location>
        <begin position="29"/>
        <end position="584"/>
    </location>
</feature>
<name>A0A9K3Q0R8_9STRA</name>
<dbReference type="InterPro" id="IPR051848">
    <property type="entry name" value="PGIP"/>
</dbReference>
<keyword evidence="7" id="KW-1185">Reference proteome</keyword>
<evidence type="ECO:0000256" key="4">
    <source>
        <dbReference type="SAM" id="MobiDB-lite"/>
    </source>
</evidence>
<comment type="caution">
    <text evidence="6">The sequence shown here is derived from an EMBL/GenBank/DDBJ whole genome shotgun (WGS) entry which is preliminary data.</text>
</comment>
<organism evidence="6 7">
    <name type="scientific">Nitzschia inconspicua</name>
    <dbReference type="NCBI Taxonomy" id="303405"/>
    <lineage>
        <taxon>Eukaryota</taxon>
        <taxon>Sar</taxon>
        <taxon>Stramenopiles</taxon>
        <taxon>Ochrophyta</taxon>
        <taxon>Bacillariophyta</taxon>
        <taxon>Bacillariophyceae</taxon>
        <taxon>Bacillariophycidae</taxon>
        <taxon>Bacillariales</taxon>
        <taxon>Bacillariaceae</taxon>
        <taxon>Nitzschia</taxon>
    </lineage>
</organism>
<dbReference type="OrthoDB" id="40427at2759"/>
<evidence type="ECO:0000256" key="5">
    <source>
        <dbReference type="SAM" id="SignalP"/>
    </source>
</evidence>
<reference evidence="6" key="2">
    <citation type="submission" date="2021-04" db="EMBL/GenBank/DDBJ databases">
        <authorList>
            <person name="Podell S."/>
        </authorList>
    </citation>
    <scope>NUCLEOTIDE SEQUENCE</scope>
    <source>
        <strain evidence="6">Hildebrandi</strain>
    </source>
</reference>
<evidence type="ECO:0000256" key="3">
    <source>
        <dbReference type="ARBA" id="ARBA00022737"/>
    </source>
</evidence>
<dbReference type="Pfam" id="PF00560">
    <property type="entry name" value="LRR_1"/>
    <property type="match status" value="1"/>
</dbReference>
<evidence type="ECO:0000256" key="1">
    <source>
        <dbReference type="ARBA" id="ARBA00004196"/>
    </source>
</evidence>
<evidence type="ECO:0000256" key="2">
    <source>
        <dbReference type="ARBA" id="ARBA00022614"/>
    </source>
</evidence>
<dbReference type="InterPro" id="IPR001611">
    <property type="entry name" value="Leu-rich_rpt"/>
</dbReference>
<keyword evidence="2" id="KW-0433">Leucine-rich repeat</keyword>
<dbReference type="PANTHER" id="PTHR48059:SF30">
    <property type="entry name" value="OS06G0587000 PROTEIN"/>
    <property type="match status" value="1"/>
</dbReference>
<dbReference type="FunFam" id="3.80.10.10:FF:000041">
    <property type="entry name" value="LRR receptor-like serine/threonine-protein kinase ERECTA"/>
    <property type="match status" value="1"/>
</dbReference>
<feature type="signal peptide" evidence="5">
    <location>
        <begin position="1"/>
        <end position="28"/>
    </location>
</feature>
<dbReference type="AlphaFoldDB" id="A0A9K3Q0R8"/>
<reference evidence="6" key="1">
    <citation type="journal article" date="2021" name="Sci. Rep.">
        <title>Diploid genomic architecture of Nitzschia inconspicua, an elite biomass production diatom.</title>
        <authorList>
            <person name="Oliver A."/>
            <person name="Podell S."/>
            <person name="Pinowska A."/>
            <person name="Traller J.C."/>
            <person name="Smith S.R."/>
            <person name="McClure R."/>
            <person name="Beliaev A."/>
            <person name="Bohutskyi P."/>
            <person name="Hill E.A."/>
            <person name="Rabines A."/>
            <person name="Zheng H."/>
            <person name="Allen L.Z."/>
            <person name="Kuo A."/>
            <person name="Grigoriev I.V."/>
            <person name="Allen A.E."/>
            <person name="Hazlebeck D."/>
            <person name="Allen E.E."/>
        </authorList>
    </citation>
    <scope>NUCLEOTIDE SEQUENCE</scope>
    <source>
        <strain evidence="6">Hildebrandi</strain>
    </source>
</reference>
<dbReference type="EMBL" id="JAGRRH010000009">
    <property type="protein sequence ID" value="KAG7363974.1"/>
    <property type="molecule type" value="Genomic_DNA"/>
</dbReference>
<gene>
    <name evidence="6" type="ORF">IV203_037176</name>
</gene>
<sequence>MKFSKGALRRSIHTFWLVGAFLLYGSDAAASASTAAAAAAAAAGGGGTDTAKDDLTQRDREDFSFWRGLQEDLTSLPDVSSTAPSMVPVGVATTPPVAAPIPVPTDIPVAAPTSPPVIPPTTAPVVPPTSPPVPAPTDPPVPAPTDPPVPAPTDPPVPAPTDPPVPAPTDPPVPAPTLPPVAPTESPVSVSSVQATLTQYALNGGTEFDDPDSYQSQALRQVEAQVGVEDFTDAKLVQYYSLYCVYYATNMVPNPITDNDPRFEGIPFPGWLVSTGWQETDIDPCDGWYGVGCDGEGRVSTLDLFENLLTGSFPPEVVLLALDGPFATGAGNLFRIDLFRNEFVWNNNDSSWMTDLGSNMTTIIVEETAFAGDIPRLPDNLVNFDISFAFYTGGLNDANFEGLNMMNFIDLDGNAFNSTVPSVFGRLPNLEFLYISDAFISGDLSYMNGMPAMRENWIDTNPGLTGPVFDFIGSISTLESFSVTFSGLTGTLPSSLGNLAAMTQLFLYSNQLTGQIPSSLGNLGSMRTLQLEGNAFTGSMPAEICARTAFPTVLTVLGADCEDPNFTCDCCTCCSVLECSIPPE</sequence>